<dbReference type="AlphaFoldDB" id="A0A8J3WFQ6"/>
<evidence type="ECO:0000256" key="3">
    <source>
        <dbReference type="ARBA" id="ARBA00012824"/>
    </source>
</evidence>
<dbReference type="InterPro" id="IPR004561">
    <property type="entry name" value="IsoChor_synthase"/>
</dbReference>
<proteinExistence type="inferred from homology"/>
<name>A0A8J3WFQ6_PLARO</name>
<keyword evidence="8" id="KW-1185">Reference proteome</keyword>
<dbReference type="RefSeq" id="WP_189243530.1">
    <property type="nucleotide sequence ID" value="NZ_BMQP01000042.1"/>
</dbReference>
<dbReference type="NCBIfam" id="TIGR00543">
    <property type="entry name" value="isochor_syn"/>
    <property type="match status" value="1"/>
</dbReference>
<dbReference type="PANTHER" id="PTHR42839">
    <property type="entry name" value="ISOCHORISMATE SYNTHASE ENTC"/>
    <property type="match status" value="1"/>
</dbReference>
<dbReference type="EC" id="5.4.4.2" evidence="3"/>
<evidence type="ECO:0000313" key="7">
    <source>
        <dbReference type="EMBL" id="GIH87588.1"/>
    </source>
</evidence>
<protein>
    <recommendedName>
        <fullName evidence="3">isochorismate synthase</fullName>
        <ecNumber evidence="3">5.4.4.2</ecNumber>
    </recommendedName>
    <alternativeName>
        <fullName evidence="5">Isochorismate mutase</fullName>
    </alternativeName>
</protein>
<evidence type="ECO:0000256" key="1">
    <source>
        <dbReference type="ARBA" id="ARBA00000799"/>
    </source>
</evidence>
<feature type="domain" description="Chorismate-utilising enzyme C-terminal" evidence="6">
    <location>
        <begin position="160"/>
        <end position="393"/>
    </location>
</feature>
<accession>A0A8J3WFQ6</accession>
<comment type="similarity">
    <text evidence="2">Belongs to the isochorismate synthase family.</text>
</comment>
<reference evidence="7" key="1">
    <citation type="submission" date="2021-01" db="EMBL/GenBank/DDBJ databases">
        <title>Whole genome shotgun sequence of Planobispora rosea NBRC 15558.</title>
        <authorList>
            <person name="Komaki H."/>
            <person name="Tamura T."/>
        </authorList>
    </citation>
    <scope>NUCLEOTIDE SEQUENCE</scope>
    <source>
        <strain evidence="7">NBRC 15558</strain>
    </source>
</reference>
<comment type="catalytic activity">
    <reaction evidence="1">
        <text>chorismate = isochorismate</text>
        <dbReference type="Rhea" id="RHEA:18985"/>
        <dbReference type="ChEBI" id="CHEBI:29748"/>
        <dbReference type="ChEBI" id="CHEBI:29780"/>
        <dbReference type="EC" id="5.4.4.2"/>
    </reaction>
</comment>
<dbReference type="Gene3D" id="3.60.120.10">
    <property type="entry name" value="Anthranilate synthase"/>
    <property type="match status" value="1"/>
</dbReference>
<gene>
    <name evidence="7" type="primary">dhbC</name>
    <name evidence="7" type="ORF">Pro02_59960</name>
</gene>
<comment type="caution">
    <text evidence="7">The sequence shown here is derived from an EMBL/GenBank/DDBJ whole genome shotgun (WGS) entry which is preliminary data.</text>
</comment>
<evidence type="ECO:0000256" key="2">
    <source>
        <dbReference type="ARBA" id="ARBA00005297"/>
    </source>
</evidence>
<dbReference type="Proteomes" id="UP000655044">
    <property type="component" value="Unassembled WGS sequence"/>
</dbReference>
<keyword evidence="4" id="KW-0413">Isomerase</keyword>
<dbReference type="GO" id="GO:0008909">
    <property type="term" value="F:isochorismate synthase activity"/>
    <property type="evidence" value="ECO:0007669"/>
    <property type="project" value="UniProtKB-EC"/>
</dbReference>
<dbReference type="GO" id="GO:0009697">
    <property type="term" value="P:salicylic acid biosynthetic process"/>
    <property type="evidence" value="ECO:0007669"/>
    <property type="project" value="TreeGrafter"/>
</dbReference>
<evidence type="ECO:0000313" key="8">
    <source>
        <dbReference type="Proteomes" id="UP000655044"/>
    </source>
</evidence>
<organism evidence="7 8">
    <name type="scientific">Planobispora rosea</name>
    <dbReference type="NCBI Taxonomy" id="35762"/>
    <lineage>
        <taxon>Bacteria</taxon>
        <taxon>Bacillati</taxon>
        <taxon>Actinomycetota</taxon>
        <taxon>Actinomycetes</taxon>
        <taxon>Streptosporangiales</taxon>
        <taxon>Streptosporangiaceae</taxon>
        <taxon>Planobispora</taxon>
    </lineage>
</organism>
<dbReference type="InterPro" id="IPR005801">
    <property type="entry name" value="ADC_synthase"/>
</dbReference>
<dbReference type="SUPFAM" id="SSF56322">
    <property type="entry name" value="ADC synthase"/>
    <property type="match status" value="1"/>
</dbReference>
<evidence type="ECO:0000256" key="5">
    <source>
        <dbReference type="ARBA" id="ARBA00041564"/>
    </source>
</evidence>
<dbReference type="InterPro" id="IPR015890">
    <property type="entry name" value="Chorismate_C"/>
</dbReference>
<dbReference type="EMBL" id="BOOI01000063">
    <property type="protein sequence ID" value="GIH87588.1"/>
    <property type="molecule type" value="Genomic_DNA"/>
</dbReference>
<evidence type="ECO:0000256" key="4">
    <source>
        <dbReference type="ARBA" id="ARBA00023235"/>
    </source>
</evidence>
<dbReference type="PANTHER" id="PTHR42839:SF2">
    <property type="entry name" value="ISOCHORISMATE SYNTHASE ENTC"/>
    <property type="match status" value="1"/>
</dbReference>
<dbReference type="Pfam" id="PF00425">
    <property type="entry name" value="Chorismate_bind"/>
    <property type="match status" value="1"/>
</dbReference>
<sequence length="409" mass="42136">MRLLTTAADPLAGYEPGGSVLFASSRGTLLTRGVRAVAGGDLATLAERVTAVLGEVGGHDGSRLAAGAVGFDGAAHLVVPASVTWSGPLEPGAAPSLDGWRVRAVPAPEDYAKAVRLALELMDAENGGAAGDGSARTGDLGDVGDLGDLGDAAGPVPDGLRKVVLARTLELSRDEPVDVLDLLRPLAGRDMSFAAPLPGGRTLIGASPELLVSRRGRTVVSNPLAGSAARSADPAEDRRRAAALAASSKDLHEHRLVVEAVADALQPYCVDLDVPSGPELTSTETMWHLSTRVTGVLRDPDTPVLALAAALHPTPAVCGTPRVRARRAIEELEPFDRGFYTGLVGWTDAAGDGEWAVTIRCAEAAGRLLRLYAGAGIVPGSDPDKELAETSAKFRTMLRALGVDTDALA</sequence>
<evidence type="ECO:0000259" key="6">
    <source>
        <dbReference type="Pfam" id="PF00425"/>
    </source>
</evidence>